<evidence type="ECO:0000313" key="4">
    <source>
        <dbReference type="Proteomes" id="UP000054937"/>
    </source>
</evidence>
<feature type="transmembrane region" description="Helical" evidence="2">
    <location>
        <begin position="443"/>
        <end position="461"/>
    </location>
</feature>
<feature type="compositionally biased region" description="Polar residues" evidence="1">
    <location>
        <begin position="1"/>
        <end position="12"/>
    </location>
</feature>
<feature type="transmembrane region" description="Helical" evidence="2">
    <location>
        <begin position="281"/>
        <end position="302"/>
    </location>
</feature>
<evidence type="ECO:0000256" key="1">
    <source>
        <dbReference type="SAM" id="MobiDB-lite"/>
    </source>
</evidence>
<keyword evidence="2" id="KW-0472">Membrane</keyword>
<gene>
    <name evidence="3" type="ORF">PPERSA_11714</name>
</gene>
<feature type="region of interest" description="Disordered" evidence="1">
    <location>
        <begin position="1"/>
        <end position="48"/>
    </location>
</feature>
<dbReference type="Proteomes" id="UP000054937">
    <property type="component" value="Unassembled WGS sequence"/>
</dbReference>
<organism evidence="3 4">
    <name type="scientific">Pseudocohnilembus persalinus</name>
    <name type="common">Ciliate</name>
    <dbReference type="NCBI Taxonomy" id="266149"/>
    <lineage>
        <taxon>Eukaryota</taxon>
        <taxon>Sar</taxon>
        <taxon>Alveolata</taxon>
        <taxon>Ciliophora</taxon>
        <taxon>Intramacronucleata</taxon>
        <taxon>Oligohymenophorea</taxon>
        <taxon>Scuticociliatia</taxon>
        <taxon>Philasterida</taxon>
        <taxon>Pseudocohnilembidae</taxon>
        <taxon>Pseudocohnilembus</taxon>
    </lineage>
</organism>
<keyword evidence="2" id="KW-1133">Transmembrane helix</keyword>
<protein>
    <recommendedName>
        <fullName evidence="5">Transmembrane protein</fullName>
    </recommendedName>
</protein>
<keyword evidence="2" id="KW-0812">Transmembrane</keyword>
<sequence length="478" mass="56557">MGVGTEQQSQNQEKQDKELQIVAGEHAQNYNDGQFQNQNNSQQGTQQTNVPQIPQTYQQVVPPQYQYPEKSQQLYQPQGVQIPINYQDVQPQFQQQDQNNNNNFNNVNQQQFQINYQSIQQQEPNPYFDQFQQQQQYQNPILQPQIQQPYQQPQFHQNSHNIQNIPMQIQNQNQNQQQNQNQNFAQNQNNNNQYQQQQFQQQQQLNVPVQNFPVGTQQPSFQSGVQQIPNFKEEDRAHIHKGQGSGYKDMFGSFHYILSIITLVLLVLGIMCIFTDQIQTFFIFYVIYLIEVGFSKFTKVIVGENQTPEQAKQMVQKLREQKIDIRFKLTAYIKKSYRNRRRNQVHQVIQDNIIFNYNNFVDVTNVEMIDVALEQGDPVLIKFVAFNCRKDLAAERDYNELKKKWLEFGETKGKNPKIIEINKIHTMPEYTKVSKDKSTMITFNYFLFSLIGLTFLYRCYFCNKNVMFLMHIRKAVGY</sequence>
<comment type="caution">
    <text evidence="3">The sequence shown here is derived from an EMBL/GenBank/DDBJ whole genome shotgun (WGS) entry which is preliminary data.</text>
</comment>
<name>A0A0V0QG94_PSEPJ</name>
<evidence type="ECO:0008006" key="5">
    <source>
        <dbReference type="Google" id="ProtNLM"/>
    </source>
</evidence>
<dbReference type="EMBL" id="LDAU01000171">
    <property type="protein sequence ID" value="KRX01267.1"/>
    <property type="molecule type" value="Genomic_DNA"/>
</dbReference>
<accession>A0A0V0QG94</accession>
<evidence type="ECO:0000256" key="2">
    <source>
        <dbReference type="SAM" id="Phobius"/>
    </source>
</evidence>
<keyword evidence="4" id="KW-1185">Reference proteome</keyword>
<reference evidence="3 4" key="1">
    <citation type="journal article" date="2015" name="Sci. Rep.">
        <title>Genome of the facultative scuticociliatosis pathogen Pseudocohnilembus persalinus provides insight into its virulence through horizontal gene transfer.</title>
        <authorList>
            <person name="Xiong J."/>
            <person name="Wang G."/>
            <person name="Cheng J."/>
            <person name="Tian M."/>
            <person name="Pan X."/>
            <person name="Warren A."/>
            <person name="Jiang C."/>
            <person name="Yuan D."/>
            <person name="Miao W."/>
        </authorList>
    </citation>
    <scope>NUCLEOTIDE SEQUENCE [LARGE SCALE GENOMIC DNA]</scope>
    <source>
        <strain evidence="3">36N120E</strain>
    </source>
</reference>
<feature type="compositionally biased region" description="Low complexity" evidence="1">
    <location>
        <begin position="31"/>
        <end position="48"/>
    </location>
</feature>
<dbReference type="AlphaFoldDB" id="A0A0V0QG94"/>
<feature type="transmembrane region" description="Helical" evidence="2">
    <location>
        <begin position="254"/>
        <end position="274"/>
    </location>
</feature>
<evidence type="ECO:0000313" key="3">
    <source>
        <dbReference type="EMBL" id="KRX01267.1"/>
    </source>
</evidence>
<proteinExistence type="predicted"/>
<dbReference type="InParanoid" id="A0A0V0QG94"/>